<gene>
    <name evidence="6" type="ORF">A3A20_02930</name>
</gene>
<dbReference type="STRING" id="1802557.A3A20_02930"/>
<evidence type="ECO:0000313" key="6">
    <source>
        <dbReference type="EMBL" id="OGM91496.1"/>
    </source>
</evidence>
<dbReference type="GO" id="GO:0008483">
    <property type="term" value="F:transaminase activity"/>
    <property type="evidence" value="ECO:0007669"/>
    <property type="project" value="TreeGrafter"/>
</dbReference>
<dbReference type="PANTHER" id="PTHR30244:SF36">
    <property type="entry name" value="3-OXO-GLUCOSE-6-PHOSPHATE:GLUTAMATE AMINOTRANSFERASE"/>
    <property type="match status" value="1"/>
</dbReference>
<dbReference type="Gene3D" id="3.40.640.10">
    <property type="entry name" value="Type I PLP-dependent aspartate aminotransferase-like (Major domain)"/>
    <property type="match status" value="1"/>
</dbReference>
<evidence type="ECO:0000256" key="3">
    <source>
        <dbReference type="PIRSR" id="PIRSR000390-1"/>
    </source>
</evidence>
<dbReference type="InterPro" id="IPR015424">
    <property type="entry name" value="PyrdxlP-dep_Trfase"/>
</dbReference>
<dbReference type="InterPro" id="IPR015421">
    <property type="entry name" value="PyrdxlP-dep_Trfase_major"/>
</dbReference>
<evidence type="ECO:0000313" key="7">
    <source>
        <dbReference type="Proteomes" id="UP000178946"/>
    </source>
</evidence>
<evidence type="ECO:0000256" key="1">
    <source>
        <dbReference type="ARBA" id="ARBA00022898"/>
    </source>
</evidence>
<dbReference type="Gene3D" id="3.90.1150.10">
    <property type="entry name" value="Aspartate Aminotransferase, domain 1"/>
    <property type="match status" value="1"/>
</dbReference>
<evidence type="ECO:0000256" key="2">
    <source>
        <dbReference type="ARBA" id="ARBA00037999"/>
    </source>
</evidence>
<dbReference type="SUPFAM" id="SSF53383">
    <property type="entry name" value="PLP-dependent transferases"/>
    <property type="match status" value="1"/>
</dbReference>
<evidence type="ECO:0000256" key="5">
    <source>
        <dbReference type="RuleBase" id="RU004508"/>
    </source>
</evidence>
<protein>
    <recommendedName>
        <fullName evidence="8">Transcriptional regulator</fullName>
    </recommendedName>
</protein>
<dbReference type="PANTHER" id="PTHR30244">
    <property type="entry name" value="TRANSAMINASE"/>
    <property type="match status" value="1"/>
</dbReference>
<evidence type="ECO:0000256" key="4">
    <source>
        <dbReference type="PIRSR" id="PIRSR000390-2"/>
    </source>
</evidence>
<feature type="active site" description="Proton acceptor" evidence="3">
    <location>
        <position position="187"/>
    </location>
</feature>
<evidence type="ECO:0008006" key="8">
    <source>
        <dbReference type="Google" id="ProtNLM"/>
    </source>
</evidence>
<keyword evidence="1 4" id="KW-0663">Pyridoxal phosphate</keyword>
<organism evidence="6 7">
    <name type="scientific">Candidatus Wolfebacteria bacterium RIFCSPLOWO2_01_FULL_45_19</name>
    <dbReference type="NCBI Taxonomy" id="1802557"/>
    <lineage>
        <taxon>Bacteria</taxon>
        <taxon>Candidatus Wolfeibacteriota</taxon>
    </lineage>
</organism>
<dbReference type="InterPro" id="IPR015422">
    <property type="entry name" value="PyrdxlP-dep_Trfase_small"/>
</dbReference>
<dbReference type="EMBL" id="MGIR01000002">
    <property type="protein sequence ID" value="OGM91496.1"/>
    <property type="molecule type" value="Genomic_DNA"/>
</dbReference>
<dbReference type="CDD" id="cd00616">
    <property type="entry name" value="AHBA_syn"/>
    <property type="match status" value="1"/>
</dbReference>
<name>A0A1F8DSW9_9BACT</name>
<proteinExistence type="inferred from homology"/>
<dbReference type="Proteomes" id="UP000178946">
    <property type="component" value="Unassembled WGS sequence"/>
</dbReference>
<sequence length="368" mass="41920">MDKKVPFVNFKRHWEKYGKEFMGVVEDRLSRGELILRQDVLDFEKNIAELVGTKHARGVNSGFDALHLSLRALEIGPGDEVITVDHTFVASIAAIHFAEAKPVLIDVGDDFNMNVSQIESVITSKTKAIMPIHLNGRMCDMETIMRIAKSKGLAVIEDAAQALGAKFNGKIAGSFGEAGCFSHYPFKALGALGEAGAVTTNSAEIDEKILLLRYHGIARDEARTQKMFGFNAVLDNLQAAILNAKLKHYNEWISRRLEIAEKYREGLGEIKDLRLPHFDDKRYFDVYQNYAIRSDKRDELQKYLESNGIETQIKWPVPNYSYDWYPYEQKPLPNTEKICREVLSLPMYPELTNEEISYVIEKINEFYL</sequence>
<dbReference type="GO" id="GO:0000271">
    <property type="term" value="P:polysaccharide biosynthetic process"/>
    <property type="evidence" value="ECO:0007669"/>
    <property type="project" value="TreeGrafter"/>
</dbReference>
<dbReference type="AlphaFoldDB" id="A0A1F8DSW9"/>
<reference evidence="6 7" key="1">
    <citation type="journal article" date="2016" name="Nat. Commun.">
        <title>Thousands of microbial genomes shed light on interconnected biogeochemical processes in an aquifer system.</title>
        <authorList>
            <person name="Anantharaman K."/>
            <person name="Brown C.T."/>
            <person name="Hug L.A."/>
            <person name="Sharon I."/>
            <person name="Castelle C.J."/>
            <person name="Probst A.J."/>
            <person name="Thomas B.C."/>
            <person name="Singh A."/>
            <person name="Wilkins M.J."/>
            <person name="Karaoz U."/>
            <person name="Brodie E.L."/>
            <person name="Williams K.H."/>
            <person name="Hubbard S.S."/>
            <person name="Banfield J.F."/>
        </authorList>
    </citation>
    <scope>NUCLEOTIDE SEQUENCE [LARGE SCALE GENOMIC DNA]</scope>
</reference>
<dbReference type="GO" id="GO:0030170">
    <property type="term" value="F:pyridoxal phosphate binding"/>
    <property type="evidence" value="ECO:0007669"/>
    <property type="project" value="TreeGrafter"/>
</dbReference>
<accession>A0A1F8DSW9</accession>
<dbReference type="InterPro" id="IPR000653">
    <property type="entry name" value="DegT/StrS_aminotransferase"/>
</dbReference>
<dbReference type="PIRSF" id="PIRSF000390">
    <property type="entry name" value="PLP_StrS"/>
    <property type="match status" value="1"/>
</dbReference>
<comment type="caution">
    <text evidence="6">The sequence shown here is derived from an EMBL/GenBank/DDBJ whole genome shotgun (WGS) entry which is preliminary data.</text>
</comment>
<dbReference type="Pfam" id="PF01041">
    <property type="entry name" value="DegT_DnrJ_EryC1"/>
    <property type="match status" value="1"/>
</dbReference>
<comment type="similarity">
    <text evidence="2 5">Belongs to the DegT/DnrJ/EryC1 family.</text>
</comment>
<feature type="modified residue" description="N6-(pyridoxal phosphate)lysine" evidence="4">
    <location>
        <position position="187"/>
    </location>
</feature>